<comment type="caution">
    <text evidence="1">The sequence shown here is derived from an EMBL/GenBank/DDBJ whole genome shotgun (WGS) entry which is preliminary data.</text>
</comment>
<reference evidence="1 2" key="1">
    <citation type="journal article" date="2015" name="Stand. Genomic Sci.">
        <title>Genomic Encyclopedia of Bacterial and Archaeal Type Strains, Phase III: the genomes of soil and plant-associated and newly described type strains.</title>
        <authorList>
            <person name="Whitman W.B."/>
            <person name="Woyke T."/>
            <person name="Klenk H.P."/>
            <person name="Zhou Y."/>
            <person name="Lilburn T.G."/>
            <person name="Beck B.J."/>
            <person name="De Vos P."/>
            <person name="Vandamme P."/>
            <person name="Eisen J.A."/>
            <person name="Garrity G."/>
            <person name="Hugenholtz P."/>
            <person name="Kyrpides N.C."/>
        </authorList>
    </citation>
    <scope>NUCLEOTIDE SEQUENCE [LARGE SCALE GENOMIC DNA]</scope>
    <source>
        <strain evidence="1 2">CGMCC 1.7748</strain>
    </source>
</reference>
<dbReference type="InterPro" id="IPR021508">
    <property type="entry name" value="Gp17-like"/>
</dbReference>
<dbReference type="Pfam" id="PF11367">
    <property type="entry name" value="Tail_completion_gp17"/>
    <property type="match status" value="1"/>
</dbReference>
<accession>A0A562KGE3</accession>
<proteinExistence type="predicted"/>
<dbReference type="InterPro" id="IPR053745">
    <property type="entry name" value="Viral_Tail_Comp_sf"/>
</dbReference>
<gene>
    <name evidence="1" type="ORF">IQ35_01732</name>
</gene>
<dbReference type="AlphaFoldDB" id="A0A562KGE3"/>
<dbReference type="RefSeq" id="WP_021243335.1">
    <property type="nucleotide sequence ID" value="NZ_JACIIY010000003.1"/>
</dbReference>
<sequence length="135" mass="14241">MSAEIAARAAMIAALKGDMALMDGLNGLFDGAPDRAAAPYAVVEECQGADWGAKGIEGREVRLSISLHDMGETPARIAPLLARVDAVVSGMAEAGGGLRIVTAQLLRSRIARQAGRERGWRAIADYRLRVVREAG</sequence>
<organism evidence="1 2">
    <name type="scientific">Sphingobium wenxiniae (strain DSM 21828 / CGMCC 1.7748 / JZ-1)</name>
    <dbReference type="NCBI Taxonomy" id="595605"/>
    <lineage>
        <taxon>Bacteria</taxon>
        <taxon>Pseudomonadati</taxon>
        <taxon>Pseudomonadota</taxon>
        <taxon>Alphaproteobacteria</taxon>
        <taxon>Sphingomonadales</taxon>
        <taxon>Sphingomonadaceae</taxon>
        <taxon>Sphingobium</taxon>
    </lineage>
</organism>
<dbReference type="EMBL" id="VLKK01000005">
    <property type="protein sequence ID" value="TWH94489.1"/>
    <property type="molecule type" value="Genomic_DNA"/>
</dbReference>
<keyword evidence="2" id="KW-1185">Reference proteome</keyword>
<evidence type="ECO:0000313" key="1">
    <source>
        <dbReference type="EMBL" id="TWH94489.1"/>
    </source>
</evidence>
<dbReference type="Gene3D" id="3.30.2000.30">
    <property type="match status" value="1"/>
</dbReference>
<protein>
    <submittedName>
        <fullName evidence="1">Uncharacterized protein DUF3168</fullName>
    </submittedName>
</protein>
<evidence type="ECO:0000313" key="2">
    <source>
        <dbReference type="Proteomes" id="UP000316624"/>
    </source>
</evidence>
<name>A0A562KGE3_SPHWJ</name>
<dbReference type="Proteomes" id="UP000316624">
    <property type="component" value="Unassembled WGS sequence"/>
</dbReference>